<dbReference type="Proteomes" id="UP001431532">
    <property type="component" value="Unassembled WGS sequence"/>
</dbReference>
<accession>A0AAW6U494</accession>
<dbReference type="RefSeq" id="WP_282839221.1">
    <property type="nucleotide sequence ID" value="NZ_JASCXW010000011.1"/>
</dbReference>
<dbReference type="SUPFAM" id="SSF69593">
    <property type="entry name" value="Glycerol-3-phosphate (1)-acyltransferase"/>
    <property type="match status" value="1"/>
</dbReference>
<evidence type="ECO:0000313" key="5">
    <source>
        <dbReference type="Proteomes" id="UP001431532"/>
    </source>
</evidence>
<keyword evidence="5" id="KW-1185">Reference proteome</keyword>
<feature type="domain" description="Phospholipid/glycerol acyltransferase" evidence="3">
    <location>
        <begin position="37"/>
        <end position="150"/>
    </location>
</feature>
<dbReference type="GO" id="GO:0003841">
    <property type="term" value="F:1-acylglycerol-3-phosphate O-acyltransferase activity"/>
    <property type="evidence" value="ECO:0007669"/>
    <property type="project" value="TreeGrafter"/>
</dbReference>
<protein>
    <submittedName>
        <fullName evidence="4">Lysophospholipid acyltransferase family protein</fullName>
    </submittedName>
</protein>
<proteinExistence type="predicted"/>
<name>A0AAW6U494_9MOLU</name>
<dbReference type="PANTHER" id="PTHR10434:SF11">
    <property type="entry name" value="1-ACYL-SN-GLYCEROL-3-PHOSPHATE ACYLTRANSFERASE"/>
    <property type="match status" value="1"/>
</dbReference>
<evidence type="ECO:0000256" key="1">
    <source>
        <dbReference type="ARBA" id="ARBA00022679"/>
    </source>
</evidence>
<reference evidence="4" key="1">
    <citation type="submission" date="2023-05" db="EMBL/GenBank/DDBJ databases">
        <title>Mariniplasma microaerophilum sp. nov., a novel anaerobic mollicute isolated from terrestrial mud volcano, Taman Peninsula, Russia.</title>
        <authorList>
            <person name="Khomyakova M.A."/>
            <person name="Merkel A.Y."/>
            <person name="Slobodkin A.I."/>
        </authorList>
    </citation>
    <scope>NUCLEOTIDE SEQUENCE</scope>
    <source>
        <strain evidence="4">M4Ah</strain>
    </source>
</reference>
<dbReference type="CDD" id="cd07989">
    <property type="entry name" value="LPLAT_AGPAT-like"/>
    <property type="match status" value="1"/>
</dbReference>
<evidence type="ECO:0000256" key="2">
    <source>
        <dbReference type="ARBA" id="ARBA00023315"/>
    </source>
</evidence>
<organism evidence="4 5">
    <name type="scientific">Peloplasma aerotolerans</name>
    <dbReference type="NCBI Taxonomy" id="3044389"/>
    <lineage>
        <taxon>Bacteria</taxon>
        <taxon>Bacillati</taxon>
        <taxon>Mycoplasmatota</taxon>
        <taxon>Mollicutes</taxon>
        <taxon>Acholeplasmatales</taxon>
        <taxon>Acholeplasmataceae</taxon>
        <taxon>Peloplasma</taxon>
    </lineage>
</organism>
<sequence length="382" mass="43951">MKKPNIILNAVLGFLVKIYAYLKGQRVIKNCKIKGPAIILSNHTSFYDFIYTSAAMYPRRVSYLAAKKMFYEPVTGFFLRLARAIPKSLMQADPLATLHAFRILKKKGIISVFPEGQISPMGRFLTPAFSIAKFLKKANVDVYIVKHMGAGLVNPPWSKKTFKGRVETIKELIITKEELTTMTGQEVYKIVCDKLYYSQSEYNLDKQYKYKVNNISNLENVIYQCPSCLHEGLKSIKNQLVCPSCDYTLTYDTYGMLNGKGIDNLFIKQALAVKDEIDKDINYQIEEKTKLMSFRNQKLVKVGSGVITLKRFEYVYKGTIDQAYKELVFKVSSTPTLPSDIGRNIQIYESDIIYQFEMENKWVPMKMVHVGEYLYLLKDKNE</sequence>
<dbReference type="AlphaFoldDB" id="A0AAW6U494"/>
<keyword evidence="1" id="KW-0808">Transferase</keyword>
<dbReference type="Pfam" id="PF01553">
    <property type="entry name" value="Acyltransferase"/>
    <property type="match status" value="1"/>
</dbReference>
<dbReference type="PANTHER" id="PTHR10434">
    <property type="entry name" value="1-ACYL-SN-GLYCEROL-3-PHOSPHATE ACYLTRANSFERASE"/>
    <property type="match status" value="1"/>
</dbReference>
<evidence type="ECO:0000259" key="3">
    <source>
        <dbReference type="SMART" id="SM00563"/>
    </source>
</evidence>
<gene>
    <name evidence="4" type="ORF">QJ521_04400</name>
</gene>
<comment type="caution">
    <text evidence="4">The sequence shown here is derived from an EMBL/GenBank/DDBJ whole genome shotgun (WGS) entry which is preliminary data.</text>
</comment>
<keyword evidence="2 4" id="KW-0012">Acyltransferase</keyword>
<dbReference type="EMBL" id="JASCXW010000011">
    <property type="protein sequence ID" value="MDI6452796.1"/>
    <property type="molecule type" value="Genomic_DNA"/>
</dbReference>
<dbReference type="GO" id="GO:0006654">
    <property type="term" value="P:phosphatidic acid biosynthetic process"/>
    <property type="evidence" value="ECO:0007669"/>
    <property type="project" value="TreeGrafter"/>
</dbReference>
<dbReference type="InterPro" id="IPR002123">
    <property type="entry name" value="Plipid/glycerol_acylTrfase"/>
</dbReference>
<evidence type="ECO:0000313" key="4">
    <source>
        <dbReference type="EMBL" id="MDI6452796.1"/>
    </source>
</evidence>
<dbReference type="SMART" id="SM00563">
    <property type="entry name" value="PlsC"/>
    <property type="match status" value="1"/>
</dbReference>